<organism evidence="3 4">
    <name type="scientific">Oceanobacillus kapialis</name>
    <dbReference type="NCBI Taxonomy" id="481353"/>
    <lineage>
        <taxon>Bacteria</taxon>
        <taxon>Bacillati</taxon>
        <taxon>Bacillota</taxon>
        <taxon>Bacilli</taxon>
        <taxon>Bacillales</taxon>
        <taxon>Bacillaceae</taxon>
        <taxon>Oceanobacillus</taxon>
    </lineage>
</organism>
<comment type="similarity">
    <text evidence="1">Belongs to the glycosyltransferase 2 family.</text>
</comment>
<dbReference type="RefSeq" id="WP_379561626.1">
    <property type="nucleotide sequence ID" value="NZ_JBHUMX010000021.1"/>
</dbReference>
<dbReference type="InterPro" id="IPR029044">
    <property type="entry name" value="Nucleotide-diphossugar_trans"/>
</dbReference>
<proteinExistence type="inferred from homology"/>
<gene>
    <name evidence="3" type="ORF">ACFSUN_08745</name>
</gene>
<dbReference type="PANTHER" id="PTHR22916:SF3">
    <property type="entry name" value="UDP-GLCNAC:BETAGAL BETA-1,3-N-ACETYLGLUCOSAMINYLTRANSFERASE-LIKE PROTEIN 1"/>
    <property type="match status" value="1"/>
</dbReference>
<evidence type="ECO:0000256" key="1">
    <source>
        <dbReference type="ARBA" id="ARBA00006739"/>
    </source>
</evidence>
<accession>A0ABW5PZY5</accession>
<sequence>MDKQTPLISVITPSYNAERFIRETIQSVQQQTYTNWEMVIVDDCSQDNTVEIVTEISKTDDRIKLFVLEENSGSAIARNTAMDLAKGKYIAFLDSDDLWMPEKLEHQVAFMQEKDIAFSFTKYVWMREDGTLTNATSKAPEKVNYNQLMKHCVMGCLTVMLDKEKIGDLKMYNIRTRQDYVYWLHIVKRGHLAYGMPEVFAKYRLVENSISSNKIKAAKRNWHVYRHIEAQPLWKAIWYFVNYAINSVRQIIYRKRMG</sequence>
<dbReference type="Gene3D" id="3.90.550.10">
    <property type="entry name" value="Spore Coat Polysaccharide Biosynthesis Protein SpsA, Chain A"/>
    <property type="match status" value="1"/>
</dbReference>
<protein>
    <submittedName>
        <fullName evidence="3">Glycosyltransferase family 2 protein</fullName>
    </submittedName>
</protein>
<dbReference type="Proteomes" id="UP001597451">
    <property type="component" value="Unassembled WGS sequence"/>
</dbReference>
<keyword evidence="4" id="KW-1185">Reference proteome</keyword>
<evidence type="ECO:0000313" key="3">
    <source>
        <dbReference type="EMBL" id="MFD2628873.1"/>
    </source>
</evidence>
<comment type="caution">
    <text evidence="3">The sequence shown here is derived from an EMBL/GenBank/DDBJ whole genome shotgun (WGS) entry which is preliminary data.</text>
</comment>
<evidence type="ECO:0000313" key="4">
    <source>
        <dbReference type="Proteomes" id="UP001597451"/>
    </source>
</evidence>
<dbReference type="PANTHER" id="PTHR22916">
    <property type="entry name" value="GLYCOSYLTRANSFERASE"/>
    <property type="match status" value="1"/>
</dbReference>
<name>A0ABW5PZY5_9BACI</name>
<dbReference type="SUPFAM" id="SSF53448">
    <property type="entry name" value="Nucleotide-diphospho-sugar transferases"/>
    <property type="match status" value="1"/>
</dbReference>
<dbReference type="CDD" id="cd00761">
    <property type="entry name" value="Glyco_tranf_GTA_type"/>
    <property type="match status" value="1"/>
</dbReference>
<feature type="domain" description="Glycosyltransferase 2-like" evidence="2">
    <location>
        <begin position="9"/>
        <end position="133"/>
    </location>
</feature>
<evidence type="ECO:0000259" key="2">
    <source>
        <dbReference type="Pfam" id="PF00535"/>
    </source>
</evidence>
<reference evidence="4" key="1">
    <citation type="journal article" date="2019" name="Int. J. Syst. Evol. Microbiol.">
        <title>The Global Catalogue of Microorganisms (GCM) 10K type strain sequencing project: providing services to taxonomists for standard genome sequencing and annotation.</title>
        <authorList>
            <consortium name="The Broad Institute Genomics Platform"/>
            <consortium name="The Broad Institute Genome Sequencing Center for Infectious Disease"/>
            <person name="Wu L."/>
            <person name="Ma J."/>
        </authorList>
    </citation>
    <scope>NUCLEOTIDE SEQUENCE [LARGE SCALE GENOMIC DNA]</scope>
    <source>
        <strain evidence="4">TISTR 1858</strain>
    </source>
</reference>
<dbReference type="InterPro" id="IPR001173">
    <property type="entry name" value="Glyco_trans_2-like"/>
</dbReference>
<dbReference type="EMBL" id="JBHUMX010000021">
    <property type="protein sequence ID" value="MFD2628873.1"/>
    <property type="molecule type" value="Genomic_DNA"/>
</dbReference>
<dbReference type="Pfam" id="PF00535">
    <property type="entry name" value="Glycos_transf_2"/>
    <property type="match status" value="1"/>
</dbReference>